<sequence length="576" mass="60334">MSSRFKNKTAKVLALISLTGIITASLLLPIQSFALFKLLPESPGEAATGGAIAVGAAAAGGAEFGGGLLGGGAAAAAPAAAPAAGGTAAAAGSGAVGAAGAAAGLVVPVFDGAVLTAVTAAQITDTLVKISQWSFESLFKQMLALLKKKILDMMVDQIVMWIQGGGEPKFVSDWGGLLKDAANEATGNFINAVGLTQLCEPLGGGLAGNLKIAVQASLIPVKKFSERARCTLKDIVTNVEDFATDFHSGGWLAYSESWEPQNNYFGLVIMASAELEDQQSKASGAIWSEAVAGAGFLSTKKCAELKSPGELNDDYDLIRRRNELNRLVEEGKATIDNLSPELCKRYEITTPGKTVGDAVAKAVGADIDFLVNAEDLSEYIAAISDALINRVIKEGAAGLLGVGAKSAPRGGVISSGSENNPCAHLNGPARNACEQYGGAVEQHSNFLESDIQGGLVETLDFANDPDRFLKNELIKTIAMLENYIISANQIYSGINATNKTVCNGTPKQTILQNIQASIKFEQNNITILKKYAPNDSWSLAFATEFKMSLDNEQSQITSRTADNLSTFNQQLVDCRK</sequence>
<feature type="transmembrane region" description="Helical" evidence="1">
    <location>
        <begin position="12"/>
        <end position="36"/>
    </location>
</feature>
<proteinExistence type="predicted"/>
<reference evidence="2 3" key="1">
    <citation type="journal article" date="2016" name="Nat. Commun.">
        <title>Thousands of microbial genomes shed light on interconnected biogeochemical processes in an aquifer system.</title>
        <authorList>
            <person name="Anantharaman K."/>
            <person name="Brown C.T."/>
            <person name="Hug L.A."/>
            <person name="Sharon I."/>
            <person name="Castelle C.J."/>
            <person name="Probst A.J."/>
            <person name="Thomas B.C."/>
            <person name="Singh A."/>
            <person name="Wilkins M.J."/>
            <person name="Karaoz U."/>
            <person name="Brodie E.L."/>
            <person name="Williams K.H."/>
            <person name="Hubbard S.S."/>
            <person name="Banfield J.F."/>
        </authorList>
    </citation>
    <scope>NUCLEOTIDE SEQUENCE [LARGE SCALE GENOMIC DNA]</scope>
</reference>
<dbReference type="EMBL" id="MGJB01000005">
    <property type="protein sequence ID" value="OGM99092.1"/>
    <property type="molecule type" value="Genomic_DNA"/>
</dbReference>
<protein>
    <submittedName>
        <fullName evidence="2">Uncharacterized protein</fullName>
    </submittedName>
</protein>
<name>A0A1F8EE59_9BACT</name>
<dbReference type="STRING" id="1802661.A2649_00300"/>
<accession>A0A1F8EE59</accession>
<organism evidence="2 3">
    <name type="scientific">Candidatus Yanofskybacteria bacterium RIFCSPHIGHO2_01_FULL_41_26</name>
    <dbReference type="NCBI Taxonomy" id="1802661"/>
    <lineage>
        <taxon>Bacteria</taxon>
        <taxon>Candidatus Yanofskyibacteriota</taxon>
    </lineage>
</organism>
<dbReference type="Proteomes" id="UP000176893">
    <property type="component" value="Unassembled WGS sequence"/>
</dbReference>
<keyword evidence="1" id="KW-1133">Transmembrane helix</keyword>
<gene>
    <name evidence="2" type="ORF">A2649_00300</name>
</gene>
<keyword evidence="1" id="KW-0812">Transmembrane</keyword>
<dbReference type="AlphaFoldDB" id="A0A1F8EE59"/>
<evidence type="ECO:0000313" key="3">
    <source>
        <dbReference type="Proteomes" id="UP000176893"/>
    </source>
</evidence>
<evidence type="ECO:0000313" key="2">
    <source>
        <dbReference type="EMBL" id="OGM99092.1"/>
    </source>
</evidence>
<keyword evidence="1" id="KW-0472">Membrane</keyword>
<comment type="caution">
    <text evidence="2">The sequence shown here is derived from an EMBL/GenBank/DDBJ whole genome shotgun (WGS) entry which is preliminary data.</text>
</comment>
<evidence type="ECO:0000256" key="1">
    <source>
        <dbReference type="SAM" id="Phobius"/>
    </source>
</evidence>